<evidence type="ECO:0000313" key="11">
    <source>
        <dbReference type="Proteomes" id="UP001320159"/>
    </source>
</evidence>
<dbReference type="FunFam" id="1.10.10.10:FF:000214">
    <property type="entry name" value="Methylated-DNA--protein-cysteine methyltransferase"/>
    <property type="match status" value="1"/>
</dbReference>
<dbReference type="PROSITE" id="PS00374">
    <property type="entry name" value="MGMT"/>
    <property type="match status" value="1"/>
</dbReference>
<dbReference type="InterPro" id="IPR036388">
    <property type="entry name" value="WH-like_DNA-bd_sf"/>
</dbReference>
<feature type="domain" description="Methylated-DNA-[protein]-cysteine S-methyltransferase DNA binding" evidence="9">
    <location>
        <begin position="56"/>
        <end position="135"/>
    </location>
</feature>
<evidence type="ECO:0000256" key="7">
    <source>
        <dbReference type="ARBA" id="ARBA00023204"/>
    </source>
</evidence>
<dbReference type="CDD" id="cd06445">
    <property type="entry name" value="ATase"/>
    <property type="match status" value="1"/>
</dbReference>
<dbReference type="GO" id="GO:0006281">
    <property type="term" value="P:DNA repair"/>
    <property type="evidence" value="ECO:0007669"/>
    <property type="project" value="UniProtKB-KW"/>
</dbReference>
<dbReference type="InterPro" id="IPR036217">
    <property type="entry name" value="MethylDNA_cys_MeTrfase_DNAb"/>
</dbReference>
<evidence type="ECO:0000256" key="6">
    <source>
        <dbReference type="ARBA" id="ARBA00022763"/>
    </source>
</evidence>
<evidence type="ECO:0000256" key="8">
    <source>
        <dbReference type="ARBA" id="ARBA00049348"/>
    </source>
</evidence>
<keyword evidence="6" id="KW-0227">DNA damage</keyword>
<evidence type="ECO:0000256" key="2">
    <source>
        <dbReference type="ARBA" id="ARBA00008711"/>
    </source>
</evidence>
<keyword evidence="4 10" id="KW-0489">Methyltransferase</keyword>
<keyword evidence="11" id="KW-1185">Reference proteome</keyword>
<protein>
    <recommendedName>
        <fullName evidence="3">methylated-DNA--[protein]-cysteine S-methyltransferase</fullName>
        <ecNumber evidence="3">2.1.1.63</ecNumber>
    </recommendedName>
</protein>
<evidence type="ECO:0000256" key="3">
    <source>
        <dbReference type="ARBA" id="ARBA00011918"/>
    </source>
</evidence>
<keyword evidence="7" id="KW-0234">DNA repair</keyword>
<dbReference type="EMBL" id="PGCK01000004">
    <property type="protein sequence ID" value="MCD1294568.1"/>
    <property type="molecule type" value="Genomic_DNA"/>
</dbReference>
<evidence type="ECO:0000256" key="4">
    <source>
        <dbReference type="ARBA" id="ARBA00022603"/>
    </source>
</evidence>
<dbReference type="InterPro" id="IPR001497">
    <property type="entry name" value="MethylDNA_cys_MeTrfase_AS"/>
</dbReference>
<gene>
    <name evidence="10" type="ORF">CUJ83_06075</name>
</gene>
<keyword evidence="5" id="KW-0808">Transferase</keyword>
<dbReference type="Gene3D" id="1.10.10.10">
    <property type="entry name" value="Winged helix-like DNA-binding domain superfamily/Winged helix DNA-binding domain"/>
    <property type="match status" value="1"/>
</dbReference>
<comment type="catalytic activity">
    <reaction evidence="1">
        <text>a 4-O-methyl-thymidine in DNA + L-cysteinyl-[protein] = a thymidine in DNA + S-methyl-L-cysteinyl-[protein]</text>
        <dbReference type="Rhea" id="RHEA:53428"/>
        <dbReference type="Rhea" id="RHEA-COMP:10131"/>
        <dbReference type="Rhea" id="RHEA-COMP:10132"/>
        <dbReference type="Rhea" id="RHEA-COMP:13555"/>
        <dbReference type="Rhea" id="RHEA-COMP:13556"/>
        <dbReference type="ChEBI" id="CHEBI:29950"/>
        <dbReference type="ChEBI" id="CHEBI:82612"/>
        <dbReference type="ChEBI" id="CHEBI:137386"/>
        <dbReference type="ChEBI" id="CHEBI:137387"/>
        <dbReference type="EC" id="2.1.1.63"/>
    </reaction>
</comment>
<sequence length="138" mass="14992">MVLELEGDVIKKLSFQSEKPNIRRTSSEVVKDLEEYFDTGKIDMSKYRTDLSGLTEFEKRVLKATSDIPPGKTMAYSEVAKAAGNPGAARAVGNVLAKNPFPVIIPCHRVVAKNSIGGFTGDINVKIALLKLEGAIKQ</sequence>
<evidence type="ECO:0000313" key="10">
    <source>
        <dbReference type="EMBL" id="MCD1294568.1"/>
    </source>
</evidence>
<dbReference type="PANTHER" id="PTHR10815:SF13">
    <property type="entry name" value="METHYLATED-DNA--PROTEIN-CYSTEINE METHYLTRANSFERASE"/>
    <property type="match status" value="1"/>
</dbReference>
<dbReference type="Pfam" id="PF01035">
    <property type="entry name" value="DNA_binding_1"/>
    <property type="match status" value="1"/>
</dbReference>
<comment type="catalytic activity">
    <reaction evidence="8">
        <text>a 6-O-methyl-2'-deoxyguanosine in DNA + L-cysteinyl-[protein] = S-methyl-L-cysteinyl-[protein] + a 2'-deoxyguanosine in DNA</text>
        <dbReference type="Rhea" id="RHEA:24000"/>
        <dbReference type="Rhea" id="RHEA-COMP:10131"/>
        <dbReference type="Rhea" id="RHEA-COMP:10132"/>
        <dbReference type="Rhea" id="RHEA-COMP:11367"/>
        <dbReference type="Rhea" id="RHEA-COMP:11368"/>
        <dbReference type="ChEBI" id="CHEBI:29950"/>
        <dbReference type="ChEBI" id="CHEBI:82612"/>
        <dbReference type="ChEBI" id="CHEBI:85445"/>
        <dbReference type="ChEBI" id="CHEBI:85448"/>
        <dbReference type="EC" id="2.1.1.63"/>
    </reaction>
</comment>
<dbReference type="GO" id="GO:0032259">
    <property type="term" value="P:methylation"/>
    <property type="evidence" value="ECO:0007669"/>
    <property type="project" value="UniProtKB-KW"/>
</dbReference>
<dbReference type="Proteomes" id="UP001320159">
    <property type="component" value="Unassembled WGS sequence"/>
</dbReference>
<dbReference type="InterPro" id="IPR014048">
    <property type="entry name" value="MethylDNA_cys_MeTrfase_DNA-bd"/>
</dbReference>
<dbReference type="AlphaFoldDB" id="A0AAP2W5Q8"/>
<dbReference type="EC" id="2.1.1.63" evidence="3"/>
<comment type="caution">
    <text evidence="10">The sequence shown here is derived from an EMBL/GenBank/DDBJ whole genome shotgun (WGS) entry which is preliminary data.</text>
</comment>
<name>A0AAP2W5Q8_9EURY</name>
<dbReference type="GO" id="GO:0003908">
    <property type="term" value="F:methylated-DNA-[protein]-cysteine S-methyltransferase activity"/>
    <property type="evidence" value="ECO:0007669"/>
    <property type="project" value="UniProtKB-EC"/>
</dbReference>
<accession>A0AAP2W5Q8</accession>
<evidence type="ECO:0000256" key="5">
    <source>
        <dbReference type="ARBA" id="ARBA00022679"/>
    </source>
</evidence>
<dbReference type="SUPFAM" id="SSF46767">
    <property type="entry name" value="Methylated DNA-protein cysteine methyltransferase, C-terminal domain"/>
    <property type="match status" value="1"/>
</dbReference>
<organism evidence="10 11">
    <name type="scientific">Methanooceanicella nereidis</name>
    <dbReference type="NCBI Taxonomy" id="2052831"/>
    <lineage>
        <taxon>Archaea</taxon>
        <taxon>Methanobacteriati</taxon>
        <taxon>Methanobacteriota</taxon>
        <taxon>Stenosarchaea group</taxon>
        <taxon>Methanomicrobia</taxon>
        <taxon>Methanocellales</taxon>
        <taxon>Methanocellaceae</taxon>
        <taxon>Methanooceanicella</taxon>
    </lineage>
</organism>
<proteinExistence type="inferred from homology"/>
<comment type="similarity">
    <text evidence="2">Belongs to the MGMT family.</text>
</comment>
<evidence type="ECO:0000259" key="9">
    <source>
        <dbReference type="Pfam" id="PF01035"/>
    </source>
</evidence>
<dbReference type="PANTHER" id="PTHR10815">
    <property type="entry name" value="METHYLATED-DNA--PROTEIN-CYSTEINE METHYLTRANSFERASE"/>
    <property type="match status" value="1"/>
</dbReference>
<reference evidence="10 11" key="1">
    <citation type="submission" date="2017-11" db="EMBL/GenBank/DDBJ databases">
        <title>Isolation and Characterization of Family Methanocellaceae Species from Potential Methane Hydrate Area Offshore Southwestern Taiwan.</title>
        <authorList>
            <person name="Zhang W.-L."/>
            <person name="Chen W.-C."/>
            <person name="Lai M.-C."/>
            <person name="Chen S.-C."/>
        </authorList>
    </citation>
    <scope>NUCLEOTIDE SEQUENCE [LARGE SCALE GENOMIC DNA]</scope>
    <source>
        <strain evidence="10 11">CWC-04</strain>
    </source>
</reference>
<dbReference type="NCBIfam" id="TIGR00589">
    <property type="entry name" value="ogt"/>
    <property type="match status" value="1"/>
</dbReference>
<evidence type="ECO:0000256" key="1">
    <source>
        <dbReference type="ARBA" id="ARBA00001286"/>
    </source>
</evidence>